<gene>
    <name evidence="15" type="ORF">KUDE01_017014</name>
</gene>
<comment type="similarity">
    <text evidence="9">Belongs to the DEAD box helicase family. DDX49/DBP8 subfamily.</text>
</comment>
<evidence type="ECO:0000256" key="9">
    <source>
        <dbReference type="ARBA" id="ARBA00038380"/>
    </source>
</evidence>
<dbReference type="PROSITE" id="PS51192">
    <property type="entry name" value="HELICASE_ATP_BIND_1"/>
    <property type="match status" value="1"/>
</dbReference>
<dbReference type="InterPro" id="IPR050079">
    <property type="entry name" value="DEAD_box_RNA_helicase"/>
</dbReference>
<feature type="region of interest" description="Disordered" evidence="12">
    <location>
        <begin position="296"/>
        <end position="335"/>
    </location>
</feature>
<keyword evidence="5 11" id="KW-0347">Helicase</keyword>
<dbReference type="Pfam" id="PF00270">
    <property type="entry name" value="DEAD"/>
    <property type="match status" value="1"/>
</dbReference>
<proteinExistence type="inferred from homology"/>
<organism evidence="15 16">
    <name type="scientific">Dissostichus eleginoides</name>
    <name type="common">Patagonian toothfish</name>
    <name type="synonym">Dissostichus amissus</name>
    <dbReference type="NCBI Taxonomy" id="100907"/>
    <lineage>
        <taxon>Eukaryota</taxon>
        <taxon>Metazoa</taxon>
        <taxon>Chordata</taxon>
        <taxon>Craniata</taxon>
        <taxon>Vertebrata</taxon>
        <taxon>Euteleostomi</taxon>
        <taxon>Actinopterygii</taxon>
        <taxon>Neopterygii</taxon>
        <taxon>Teleostei</taxon>
        <taxon>Neoteleostei</taxon>
        <taxon>Acanthomorphata</taxon>
        <taxon>Eupercaria</taxon>
        <taxon>Perciformes</taxon>
        <taxon>Notothenioidei</taxon>
        <taxon>Nototheniidae</taxon>
        <taxon>Dissostichus</taxon>
    </lineage>
</organism>
<evidence type="ECO:0000256" key="10">
    <source>
        <dbReference type="ARBA" id="ARBA00047984"/>
    </source>
</evidence>
<evidence type="ECO:0000256" key="4">
    <source>
        <dbReference type="ARBA" id="ARBA00022801"/>
    </source>
</evidence>
<dbReference type="EMBL" id="JASDAP010000009">
    <property type="protein sequence ID" value="KAK1897482.1"/>
    <property type="molecule type" value="Genomic_DNA"/>
</dbReference>
<dbReference type="Proteomes" id="UP001228049">
    <property type="component" value="Unassembled WGS sequence"/>
</dbReference>
<dbReference type="InterPro" id="IPR014001">
    <property type="entry name" value="Helicase_ATP-bd"/>
</dbReference>
<evidence type="ECO:0000256" key="3">
    <source>
        <dbReference type="ARBA" id="ARBA00022741"/>
    </source>
</evidence>
<dbReference type="GO" id="GO:0016787">
    <property type="term" value="F:hydrolase activity"/>
    <property type="evidence" value="ECO:0007669"/>
    <property type="project" value="UniProtKB-KW"/>
</dbReference>
<dbReference type="InterPro" id="IPR000629">
    <property type="entry name" value="RNA-helicase_DEAD-box_CS"/>
</dbReference>
<keyword evidence="6 11" id="KW-0067">ATP-binding</keyword>
<evidence type="ECO:0000313" key="16">
    <source>
        <dbReference type="Proteomes" id="UP001228049"/>
    </source>
</evidence>
<dbReference type="PROSITE" id="PS00039">
    <property type="entry name" value="DEAD_ATP_HELICASE"/>
    <property type="match status" value="1"/>
</dbReference>
<dbReference type="InterPro" id="IPR027417">
    <property type="entry name" value="P-loop_NTPase"/>
</dbReference>
<comment type="catalytic activity">
    <reaction evidence="10">
        <text>ATP + H2O = ADP + phosphate + H(+)</text>
        <dbReference type="Rhea" id="RHEA:13065"/>
        <dbReference type="ChEBI" id="CHEBI:15377"/>
        <dbReference type="ChEBI" id="CHEBI:15378"/>
        <dbReference type="ChEBI" id="CHEBI:30616"/>
        <dbReference type="ChEBI" id="CHEBI:43474"/>
        <dbReference type="ChEBI" id="CHEBI:456216"/>
        <dbReference type="EC" id="3.6.4.13"/>
    </reaction>
</comment>
<keyword evidence="3 11" id="KW-0547">Nucleotide-binding</keyword>
<comment type="subcellular location">
    <subcellularLocation>
        <location evidence="1">Nucleus</location>
        <location evidence="1">Nucleolus</location>
    </subcellularLocation>
</comment>
<evidence type="ECO:0000256" key="6">
    <source>
        <dbReference type="ARBA" id="ARBA00022840"/>
    </source>
</evidence>
<comment type="caution">
    <text evidence="15">The sequence shown here is derived from an EMBL/GenBank/DDBJ whole genome shotgun (WGS) entry which is preliminary data.</text>
</comment>
<dbReference type="GO" id="GO:0003724">
    <property type="term" value="F:RNA helicase activity"/>
    <property type="evidence" value="ECO:0007669"/>
    <property type="project" value="UniProtKB-EC"/>
</dbReference>
<evidence type="ECO:0000256" key="5">
    <source>
        <dbReference type="ARBA" id="ARBA00022806"/>
    </source>
</evidence>
<dbReference type="GO" id="GO:0003723">
    <property type="term" value="F:RNA binding"/>
    <property type="evidence" value="ECO:0007669"/>
    <property type="project" value="UniProtKB-KW"/>
</dbReference>
<dbReference type="AlphaFoldDB" id="A0AAD9CAK6"/>
<evidence type="ECO:0000259" key="14">
    <source>
        <dbReference type="PROSITE" id="PS51194"/>
    </source>
</evidence>
<feature type="domain" description="Helicase C-terminal" evidence="14">
    <location>
        <begin position="76"/>
        <end position="240"/>
    </location>
</feature>
<feature type="domain" description="Helicase ATP-binding" evidence="13">
    <location>
        <begin position="1"/>
        <end position="65"/>
    </location>
</feature>
<dbReference type="InterPro" id="IPR001650">
    <property type="entry name" value="Helicase_C-like"/>
</dbReference>
<dbReference type="GO" id="GO:0005730">
    <property type="term" value="C:nucleolus"/>
    <property type="evidence" value="ECO:0007669"/>
    <property type="project" value="UniProtKB-SubCell"/>
</dbReference>
<keyword evidence="4 11" id="KW-0378">Hydrolase</keyword>
<dbReference type="Pfam" id="PF00271">
    <property type="entry name" value="Helicase_C"/>
    <property type="match status" value="1"/>
</dbReference>
<dbReference type="PANTHER" id="PTHR47959:SF25">
    <property type="entry name" value="RNA HELICASE"/>
    <property type="match status" value="1"/>
</dbReference>
<evidence type="ECO:0000256" key="11">
    <source>
        <dbReference type="RuleBase" id="RU000492"/>
    </source>
</evidence>
<keyword evidence="16" id="KW-1185">Reference proteome</keyword>
<dbReference type="SMART" id="SM00490">
    <property type="entry name" value="HELICc"/>
    <property type="match status" value="1"/>
</dbReference>
<dbReference type="FunFam" id="3.40.50.300:FF:000993">
    <property type="entry name" value="probable ATP-dependent RNA helicase DDX49"/>
    <property type="match status" value="1"/>
</dbReference>
<dbReference type="EC" id="3.6.4.13" evidence="2"/>
<evidence type="ECO:0000256" key="8">
    <source>
        <dbReference type="ARBA" id="ARBA00023242"/>
    </source>
</evidence>
<name>A0AAD9CAK6_DISEL</name>
<dbReference type="GO" id="GO:0005524">
    <property type="term" value="F:ATP binding"/>
    <property type="evidence" value="ECO:0007669"/>
    <property type="project" value="UniProtKB-KW"/>
</dbReference>
<keyword evidence="8" id="KW-0539">Nucleus</keyword>
<reference evidence="15" key="1">
    <citation type="submission" date="2023-04" db="EMBL/GenBank/DDBJ databases">
        <title>Chromosome-level genome of Chaenocephalus aceratus.</title>
        <authorList>
            <person name="Park H."/>
        </authorList>
    </citation>
    <scope>NUCLEOTIDE SEQUENCE</scope>
    <source>
        <strain evidence="15">DE</strain>
        <tissue evidence="15">Muscle</tissue>
    </source>
</reference>
<feature type="compositionally biased region" description="Basic and acidic residues" evidence="12">
    <location>
        <begin position="304"/>
        <end position="313"/>
    </location>
</feature>
<dbReference type="Gene3D" id="3.40.50.300">
    <property type="entry name" value="P-loop containing nucleotide triphosphate hydrolases"/>
    <property type="match status" value="2"/>
</dbReference>
<keyword evidence="7" id="KW-0694">RNA-binding</keyword>
<feature type="compositionally biased region" description="Basic residues" evidence="12">
    <location>
        <begin position="314"/>
        <end position="335"/>
    </location>
</feature>
<accession>A0AAD9CAK6</accession>
<evidence type="ECO:0000313" key="15">
    <source>
        <dbReference type="EMBL" id="KAK1897482.1"/>
    </source>
</evidence>
<protein>
    <recommendedName>
        <fullName evidence="2">RNA helicase</fullName>
        <ecNumber evidence="2">3.6.4.13</ecNumber>
    </recommendedName>
</protein>
<dbReference type="CDD" id="cd18787">
    <property type="entry name" value="SF2_C_DEAD"/>
    <property type="match status" value="1"/>
</dbReference>
<evidence type="ECO:0000256" key="2">
    <source>
        <dbReference type="ARBA" id="ARBA00012552"/>
    </source>
</evidence>
<evidence type="ECO:0000256" key="12">
    <source>
        <dbReference type="SAM" id="MobiDB-lite"/>
    </source>
</evidence>
<dbReference type="InterPro" id="IPR011545">
    <property type="entry name" value="DEAD/DEAH_box_helicase_dom"/>
</dbReference>
<evidence type="ECO:0000259" key="13">
    <source>
        <dbReference type="PROSITE" id="PS51192"/>
    </source>
</evidence>
<dbReference type="PROSITE" id="PS51194">
    <property type="entry name" value="HELICASE_CTER"/>
    <property type="match status" value="1"/>
</dbReference>
<evidence type="ECO:0000256" key="1">
    <source>
        <dbReference type="ARBA" id="ARBA00004604"/>
    </source>
</evidence>
<evidence type="ECO:0000256" key="7">
    <source>
        <dbReference type="ARBA" id="ARBA00022884"/>
    </source>
</evidence>
<sequence length="335" mass="38934">MSRIQFLIMDEADRLLEQGCTDFTKDLETILAILPAKRQTLLFSATLTDTLHDLKSIAMNRPFFWESKSDTRTVEELDQRYILTPEKVKDAYLVHLIQKFTDEHDDWSIIVFVNTCKDCQILTMMMREFNFPTISLHSMMKQKQRFANLAMFKASVFKLLIATDVASRGLDIPTVQVVINHNTPGLPKIYIHRVGRTARAGRNGVSITLVTQYDIHLVQSIEAENKTKLKEYPVVEKDVLKILTQVNVTRRQCEIKLESTDFDEKKETNKRKQLILEGKDPDLEAKRKAELEKIRSQKKKFKQNIHETIEKQKRGQLKKKIMKRKQKKKAGQTSA</sequence>
<dbReference type="SUPFAM" id="SSF52540">
    <property type="entry name" value="P-loop containing nucleoside triphosphate hydrolases"/>
    <property type="match status" value="1"/>
</dbReference>
<dbReference type="GO" id="GO:0005829">
    <property type="term" value="C:cytosol"/>
    <property type="evidence" value="ECO:0007669"/>
    <property type="project" value="TreeGrafter"/>
</dbReference>
<dbReference type="PANTHER" id="PTHR47959">
    <property type="entry name" value="ATP-DEPENDENT RNA HELICASE RHLE-RELATED"/>
    <property type="match status" value="1"/>
</dbReference>